<accession>A0A4Q9PZE2</accession>
<evidence type="ECO:0000313" key="2">
    <source>
        <dbReference type="Proteomes" id="UP000292082"/>
    </source>
</evidence>
<gene>
    <name evidence="1" type="ORF">BD310DRAFT_358856</name>
</gene>
<name>A0A4Q9PZE2_9APHY</name>
<dbReference type="AlphaFoldDB" id="A0A4Q9PZE2"/>
<organism evidence="1 2">
    <name type="scientific">Dichomitus squalens</name>
    <dbReference type="NCBI Taxonomy" id="114155"/>
    <lineage>
        <taxon>Eukaryota</taxon>
        <taxon>Fungi</taxon>
        <taxon>Dikarya</taxon>
        <taxon>Basidiomycota</taxon>
        <taxon>Agaricomycotina</taxon>
        <taxon>Agaricomycetes</taxon>
        <taxon>Polyporales</taxon>
        <taxon>Polyporaceae</taxon>
        <taxon>Dichomitus</taxon>
    </lineage>
</organism>
<reference evidence="1 2" key="1">
    <citation type="submission" date="2019-01" db="EMBL/GenBank/DDBJ databases">
        <title>Draft genome sequences of three monokaryotic isolates of the white-rot basidiomycete fungus Dichomitus squalens.</title>
        <authorList>
            <consortium name="DOE Joint Genome Institute"/>
            <person name="Lopez S.C."/>
            <person name="Andreopoulos B."/>
            <person name="Pangilinan J."/>
            <person name="Lipzen A."/>
            <person name="Riley R."/>
            <person name="Ahrendt S."/>
            <person name="Ng V."/>
            <person name="Barry K."/>
            <person name="Daum C."/>
            <person name="Grigoriev I.V."/>
            <person name="Hilden K.S."/>
            <person name="Makela M.R."/>
            <person name="de Vries R.P."/>
        </authorList>
    </citation>
    <scope>NUCLEOTIDE SEQUENCE [LARGE SCALE GENOMIC DNA]</scope>
    <source>
        <strain evidence="1 2">CBS 464.89</strain>
    </source>
</reference>
<protein>
    <submittedName>
        <fullName evidence="1">Uncharacterized protein</fullName>
    </submittedName>
</protein>
<dbReference type="Proteomes" id="UP000292082">
    <property type="component" value="Unassembled WGS sequence"/>
</dbReference>
<dbReference type="EMBL" id="ML145108">
    <property type="protein sequence ID" value="TBU60055.1"/>
    <property type="molecule type" value="Genomic_DNA"/>
</dbReference>
<proteinExistence type="predicted"/>
<evidence type="ECO:0000313" key="1">
    <source>
        <dbReference type="EMBL" id="TBU60055.1"/>
    </source>
</evidence>
<keyword evidence="2" id="KW-1185">Reference proteome</keyword>
<sequence>MHLSILKTVTPAIVYSSSRAPSRVDICSHHSSARRVRYRGRIRYVDAAFSPSQLVDSKSRHTFGGRFTAHGRLSSTEVIQTITRDQAANGCVVNASAPRPRSSSFQAMHMLKRTPRRHTYSITAVTNPVATETVDPTALARSNGPVCTDASKGYQCLWAVYTPT</sequence>